<dbReference type="EMBL" id="CAEX01006565">
    <property type="protein sequence ID" value="CCD20909.1"/>
    <property type="molecule type" value="Genomic_DNA"/>
</dbReference>
<dbReference type="Proteomes" id="UP000009027">
    <property type="component" value="Unassembled WGS sequence"/>
</dbReference>
<dbReference type="AlphaFoldDB" id="F9WTL6"/>
<dbReference type="VEuPathDB" id="TriTrypDB:TvY486_0037910"/>
<dbReference type="OMA" id="WEDPRCL"/>
<dbReference type="InterPro" id="IPR027417">
    <property type="entry name" value="P-loop_NTPase"/>
</dbReference>
<accession>F9WTL6</accession>
<dbReference type="PANTHER" id="PTHR10285">
    <property type="entry name" value="URIDINE KINASE"/>
    <property type="match status" value="1"/>
</dbReference>
<proteinExistence type="predicted"/>
<reference evidence="1 2" key="1">
    <citation type="journal article" date="2012" name="Proc. Natl. Acad. Sci. U.S.A.">
        <title>Antigenic diversity is generated by distinct evolutionary mechanisms in African trypanosome species.</title>
        <authorList>
            <person name="Jackson A.P."/>
            <person name="Berry A."/>
            <person name="Aslett M."/>
            <person name="Allison H.C."/>
            <person name="Burton P."/>
            <person name="Vavrova-Anderson J."/>
            <person name="Brown R."/>
            <person name="Browne H."/>
            <person name="Corton N."/>
            <person name="Hauser H."/>
            <person name="Gamble J."/>
            <person name="Gilderthorp R."/>
            <person name="Marcello L."/>
            <person name="McQuillan J."/>
            <person name="Otto T.D."/>
            <person name="Quail M.A."/>
            <person name="Sanders M.J."/>
            <person name="van Tonder A."/>
            <person name="Ginger M.L."/>
            <person name="Field M.C."/>
            <person name="Barry J.D."/>
            <person name="Hertz-Fowler C."/>
            <person name="Berriman M."/>
        </authorList>
    </citation>
    <scope>NUCLEOTIDE SEQUENCE</scope>
    <source>
        <strain evidence="1 2">Y486</strain>
    </source>
</reference>
<name>F9WTL6_TRYVY</name>
<evidence type="ECO:0000313" key="2">
    <source>
        <dbReference type="Proteomes" id="UP000009027"/>
    </source>
</evidence>
<dbReference type="Gene3D" id="3.40.50.300">
    <property type="entry name" value="P-loop containing nucleotide triphosphate hydrolases"/>
    <property type="match status" value="1"/>
</dbReference>
<keyword evidence="2" id="KW-1185">Reference proteome</keyword>
<protein>
    <recommendedName>
        <fullName evidence="3">Phosphoribulokinase/uridine kinase domain-containing protein</fullName>
    </recommendedName>
</protein>
<organism evidence="1 2">
    <name type="scientific">Trypanosoma vivax (strain Y486)</name>
    <dbReference type="NCBI Taxonomy" id="1055687"/>
    <lineage>
        <taxon>Eukaryota</taxon>
        <taxon>Discoba</taxon>
        <taxon>Euglenozoa</taxon>
        <taxon>Kinetoplastea</taxon>
        <taxon>Metakinetoplastina</taxon>
        <taxon>Trypanosomatida</taxon>
        <taxon>Trypanosomatidae</taxon>
        <taxon>Trypanosoma</taxon>
        <taxon>Duttonella</taxon>
    </lineage>
</organism>
<evidence type="ECO:0008006" key="3">
    <source>
        <dbReference type="Google" id="ProtNLM"/>
    </source>
</evidence>
<dbReference type="SUPFAM" id="SSF52540">
    <property type="entry name" value="P-loop containing nucleoside triphosphate hydrolases"/>
    <property type="match status" value="1"/>
</dbReference>
<gene>
    <name evidence="1" type="ORF">TvY486_0037910</name>
</gene>
<sequence>MTHEGTDTRVVIIGITGCSASGKSTIASRLAEMLCSPLLPISMDAFFDKNAYEQFGTWEDPRCIRNADYVRCVSDIRHCIRNFGACVAPLQKVKEASQFIRSSSSLTNPPRPRGAAVAASLSDNVVAESCKSVAANLDQHNRAVADDEVETVYIVCEGFLLFATPAVCELCDYFIFVDTDYETACLRRFLRKPRRSATHIQAHYYSDKIERMHAARRKSSQHVATDTPLIDPMLPRSFVFVLPKLEYSPPLPSKHGDYEGFWLEEEFRQCPPPTPHDASQNDVSRGPYEDARSACSWMKVKDLSYIRQTLQRHQCVTGEESALFTQRNYFEFRYWFYYEVLGYFHQLKHLFEENIASVCLKKLRGVTASSTASCSFRLKNDSGVSTDGLNKQLESLLLHITA</sequence>
<evidence type="ECO:0000313" key="1">
    <source>
        <dbReference type="EMBL" id="CCD20909.1"/>
    </source>
</evidence>